<dbReference type="Gene3D" id="2.60.120.200">
    <property type="match status" value="1"/>
</dbReference>
<dbReference type="CDD" id="cd02182">
    <property type="entry name" value="GH16_Strep_laminarinase_like"/>
    <property type="match status" value="1"/>
</dbReference>
<feature type="region of interest" description="Disordered" evidence="2">
    <location>
        <begin position="294"/>
        <end position="361"/>
    </location>
</feature>
<proteinExistence type="inferred from homology"/>
<dbReference type="AlphaFoldDB" id="A0A1U9QS52"/>
<dbReference type="InterPro" id="IPR050546">
    <property type="entry name" value="Glycosyl_Hydrlase_16"/>
</dbReference>
<evidence type="ECO:0000259" key="3">
    <source>
        <dbReference type="PROSITE" id="PS51762"/>
    </source>
</evidence>
<protein>
    <submittedName>
        <fullName evidence="4">1,3-beta-glucanase</fullName>
    </submittedName>
</protein>
<sequence length="467" mass="48942">MSVAIAGFVGLTSAGTARGDVPPTPGWNLQWSDDFNGGNGAPPSAANWQVDTGHGYPGGPGNWGTGEIQNYTANAQNLSLDGNGNLKITPLRDGAGNWTSARVETKRADFKAPAGGTLRIEGRIQMPNVTGAAAAGYWPAFWALGAPYRGNYWNWPAIGEFDIMENVNGINSVWAVLHCGVNPGGPCNETTGIGASRPCPGASCQSAFHTYRFEWDRSSSPNALRWYVDDQLYHTVTQSQLDATTWNNMTQHAGYFILLNVAIGGAFPDALGGPTPTAATVPGRPMLVDYVGVWTRGGSGPTDPPTDPPPSGSSQLYARTGGGLGDATTSGANATLASADGGNRDGTPYNPQVFTSGGITRAHNGGSTQFDLFVDAGTTVANGQQVRVSYDRTGDGTWDRTETYNYFATDPAPGFEHYTQARGLKSSTGSHGDLVNGKVRIEVWNAIGNGASTLGIGNQSVVRIPYG</sequence>
<dbReference type="Pfam" id="PF26113">
    <property type="entry name" value="GH16_XgeA"/>
    <property type="match status" value="1"/>
</dbReference>
<reference evidence="4 5" key="1">
    <citation type="submission" date="2016-11" db="EMBL/GenBank/DDBJ databases">
        <title>Complete genome sequence of Streptomyces niveus SCSIO 3406.</title>
        <authorList>
            <person name="Zhu Q."/>
            <person name="Cheng W."/>
            <person name="Song Y."/>
            <person name="Li Q."/>
            <person name="Ju J."/>
        </authorList>
    </citation>
    <scope>NUCLEOTIDE SEQUENCE [LARGE SCALE GENOMIC DNA]</scope>
    <source>
        <strain evidence="4 5">SCSIO 3406</strain>
    </source>
</reference>
<dbReference type="OrthoDB" id="9809583at2"/>
<dbReference type="PROSITE" id="PS51762">
    <property type="entry name" value="GH16_2"/>
    <property type="match status" value="1"/>
</dbReference>
<feature type="compositionally biased region" description="Polar residues" evidence="2">
    <location>
        <begin position="327"/>
        <end position="336"/>
    </location>
</feature>
<dbReference type="Proteomes" id="UP000189677">
    <property type="component" value="Chromosome"/>
</dbReference>
<dbReference type="InterPro" id="IPR000757">
    <property type="entry name" value="Beta-glucanase-like"/>
</dbReference>
<dbReference type="GO" id="GO:0005975">
    <property type="term" value="P:carbohydrate metabolic process"/>
    <property type="evidence" value="ECO:0007669"/>
    <property type="project" value="InterPro"/>
</dbReference>
<evidence type="ECO:0000313" key="4">
    <source>
        <dbReference type="EMBL" id="AQU66475.1"/>
    </source>
</evidence>
<evidence type="ECO:0000256" key="2">
    <source>
        <dbReference type="SAM" id="MobiDB-lite"/>
    </source>
</evidence>
<dbReference type="RefSeq" id="WP_078075009.1">
    <property type="nucleotide sequence ID" value="NZ_CP018047.1"/>
</dbReference>
<feature type="domain" description="GH16" evidence="3">
    <location>
        <begin position="17"/>
        <end position="299"/>
    </location>
</feature>
<feature type="compositionally biased region" description="Pro residues" evidence="2">
    <location>
        <begin position="302"/>
        <end position="311"/>
    </location>
</feature>
<dbReference type="PANTHER" id="PTHR10963">
    <property type="entry name" value="GLYCOSYL HYDROLASE-RELATED"/>
    <property type="match status" value="1"/>
</dbReference>
<comment type="similarity">
    <text evidence="1">Belongs to the glycosyl hydrolase 16 family.</text>
</comment>
<accession>A0A1U9QS52</accession>
<dbReference type="EMBL" id="CP018047">
    <property type="protein sequence ID" value="AQU66475.1"/>
    <property type="molecule type" value="Genomic_DNA"/>
</dbReference>
<evidence type="ECO:0000313" key="5">
    <source>
        <dbReference type="Proteomes" id="UP000189677"/>
    </source>
</evidence>
<organism evidence="4 5">
    <name type="scientific">Streptomyces niveus</name>
    <name type="common">Streptomyces spheroides</name>
    <dbReference type="NCBI Taxonomy" id="193462"/>
    <lineage>
        <taxon>Bacteria</taxon>
        <taxon>Bacillati</taxon>
        <taxon>Actinomycetota</taxon>
        <taxon>Actinomycetes</taxon>
        <taxon>Kitasatosporales</taxon>
        <taxon>Streptomycetaceae</taxon>
        <taxon>Streptomyces</taxon>
    </lineage>
</organism>
<evidence type="ECO:0000256" key="1">
    <source>
        <dbReference type="ARBA" id="ARBA00006865"/>
    </source>
</evidence>
<name>A0A1U9QS52_STRNV</name>
<dbReference type="PANTHER" id="PTHR10963:SF55">
    <property type="entry name" value="GLYCOSIDE HYDROLASE FAMILY 16 PROTEIN"/>
    <property type="match status" value="1"/>
</dbReference>
<dbReference type="GO" id="GO:0004553">
    <property type="term" value="F:hydrolase activity, hydrolyzing O-glycosyl compounds"/>
    <property type="evidence" value="ECO:0007669"/>
    <property type="project" value="InterPro"/>
</dbReference>
<gene>
    <name evidence="4" type="ORF">BBN63_09675</name>
</gene>
<dbReference type="KEGG" id="snw:BBN63_09675"/>
<feature type="compositionally biased region" description="Polar residues" evidence="2">
    <location>
        <begin position="349"/>
        <end position="358"/>
    </location>
</feature>
<dbReference type="InterPro" id="IPR013320">
    <property type="entry name" value="ConA-like_dom_sf"/>
</dbReference>
<keyword evidence="5" id="KW-1185">Reference proteome</keyword>
<dbReference type="SUPFAM" id="SSF49899">
    <property type="entry name" value="Concanavalin A-like lectins/glucanases"/>
    <property type="match status" value="1"/>
</dbReference>